<evidence type="ECO:0000259" key="4">
    <source>
        <dbReference type="Pfam" id="PF10106"/>
    </source>
</evidence>
<feature type="domain" description="Gp5/Type VI secretion system Vgr protein OB-fold" evidence="3">
    <location>
        <begin position="388"/>
        <end position="455"/>
    </location>
</feature>
<keyword evidence="7" id="KW-1185">Reference proteome</keyword>
<feature type="domain" description="Putative type VI secretion system Rhs element associated Vgr" evidence="5">
    <location>
        <begin position="475"/>
        <end position="577"/>
    </location>
</feature>
<dbReference type="Gene3D" id="4.10.220.110">
    <property type="match status" value="1"/>
</dbReference>
<dbReference type="Pfam" id="PF05954">
    <property type="entry name" value="Phage_GPD"/>
    <property type="match status" value="1"/>
</dbReference>
<dbReference type="EMBL" id="LR134313">
    <property type="protein sequence ID" value="VEF00471.1"/>
    <property type="molecule type" value="Genomic_DNA"/>
</dbReference>
<gene>
    <name evidence="6" type="ORF">NCTC10296_00871</name>
</gene>
<dbReference type="InterPro" id="IPR028244">
    <property type="entry name" value="T6SS_Rhs_Vgr_dom"/>
</dbReference>
<feature type="domain" description="DUF2345" evidence="4">
    <location>
        <begin position="596"/>
        <end position="742"/>
    </location>
</feature>
<dbReference type="STRING" id="493.BWD07_12120"/>
<accession>A0A3S5E882</accession>
<dbReference type="Gene3D" id="2.30.110.50">
    <property type="match status" value="1"/>
</dbReference>
<dbReference type="InterPro" id="IPR018769">
    <property type="entry name" value="VgrG2_DUF2345"/>
</dbReference>
<dbReference type="NCBIfam" id="TIGR01646">
    <property type="entry name" value="vgr_GE"/>
    <property type="match status" value="1"/>
</dbReference>
<evidence type="ECO:0000256" key="1">
    <source>
        <dbReference type="ARBA" id="ARBA00005558"/>
    </source>
</evidence>
<dbReference type="AlphaFoldDB" id="A0A3S5E882"/>
<dbReference type="RefSeq" id="WP_126326602.1">
    <property type="nucleotide sequence ID" value="NZ_LR134313.1"/>
</dbReference>
<keyword evidence="2" id="KW-0175">Coiled coil</keyword>
<dbReference type="Gene3D" id="2.40.50.230">
    <property type="entry name" value="Gp5 N-terminal domain"/>
    <property type="match status" value="1"/>
</dbReference>
<reference evidence="6 7" key="1">
    <citation type="submission" date="2018-12" db="EMBL/GenBank/DDBJ databases">
        <authorList>
            <consortium name="Pathogen Informatics"/>
        </authorList>
    </citation>
    <scope>NUCLEOTIDE SEQUENCE [LARGE SCALE GENOMIC DNA]</scope>
    <source>
        <strain evidence="6 7">NCTC10296</strain>
    </source>
</reference>
<evidence type="ECO:0000259" key="5">
    <source>
        <dbReference type="Pfam" id="PF13296"/>
    </source>
</evidence>
<dbReference type="Pfam" id="PF04717">
    <property type="entry name" value="Phage_base_V"/>
    <property type="match status" value="1"/>
</dbReference>
<organism evidence="6 7">
    <name type="scientific">Neisseria canis</name>
    <dbReference type="NCBI Taxonomy" id="493"/>
    <lineage>
        <taxon>Bacteria</taxon>
        <taxon>Pseudomonadati</taxon>
        <taxon>Pseudomonadota</taxon>
        <taxon>Betaproteobacteria</taxon>
        <taxon>Neisseriales</taxon>
        <taxon>Neisseriaceae</taxon>
        <taxon>Neisseria</taxon>
    </lineage>
</organism>
<evidence type="ECO:0000259" key="3">
    <source>
        <dbReference type="Pfam" id="PF04717"/>
    </source>
</evidence>
<evidence type="ECO:0000313" key="6">
    <source>
        <dbReference type="EMBL" id="VEF00471.1"/>
    </source>
</evidence>
<evidence type="ECO:0000256" key="2">
    <source>
        <dbReference type="SAM" id="Coils"/>
    </source>
</evidence>
<sequence length="815" mass="90185">MRTQAYHLDFSRFSPELSVSRFDATETVNRPYRIEVWFSSPDADLPLSSYINQQLRFSVLPEAGTLANLNPMYAPEPLKLWNGIVTSCEKLSVSNDETLYRLIMAPRLAALAHHRASRLFQNQSVPDIIAAVLKHRGFSGVDFRFNQSRSYGVREYVTQYQESDLDFICRLCEEEGIWFVFEQSGQHRDVVVFGDAPAHYLRDKVPPYPFRPHAGLESASEEAVFDLRVKHNPIVQSVRVGDYNYRDADTDLAHQEFNRADDASVLLGSDSFWGLHQKSPDEAALQTGLLQQLNLCRRIEADGSGNVTALCPGKVFQTSPAFHEAPDGWLVLSVSHRGSRDQAYSHHFTAIPAQTVFRPQRGTPRPSISGTLPARITSPGNYTYAYIDEMGRYRVKLPFDLDEWSPGGESRPIRLAKPYAGPDYGQHFPLHEGTEVMLSFVQGNPDRPYISGVMHDSSHPDHVPADWNTRNVIRTWANNKLRMEDKQGQEHIKLATEYGKTQLNLGHIVDSQRQKRGDNGEGFELRTDSWGVLRAAKGLLISSDGQSRAEGNVLDMDNTIRQLEQALALAKSLNKAALTAQNESTAVAATEGRLKQAYTDLKGAAIVQSAPDGIASATLKSQLHTAGEHFHLISGGDTNISSGNNFTAHARHSLNLFAQNGGMKIQANQGAVEIQAQNDEMRVNALKDATLTSSAGRVTVAAKDEILLTSGGAYIKIKDGNIELGCPQTVRIRCAGFQVTGPNTIMTPLPEFSKSNNEAFLLLDDEGNPMAGFPYKMVSSTGEIYRGITDENGMTVRIDSGMDREGLDILTDFDD</sequence>
<dbReference type="SUPFAM" id="SSF69255">
    <property type="entry name" value="gp5 N-terminal domain-like"/>
    <property type="match status" value="1"/>
</dbReference>
<dbReference type="NCBIfam" id="TIGR03361">
    <property type="entry name" value="VI_Rhs_Vgr"/>
    <property type="match status" value="1"/>
</dbReference>
<dbReference type="KEGG" id="nci:NCTC10296_00871"/>
<dbReference type="InterPro" id="IPR017847">
    <property type="entry name" value="T6SS_RhsGE_Vgr_subset"/>
</dbReference>
<comment type="similarity">
    <text evidence="1">Belongs to the VgrG protein family.</text>
</comment>
<evidence type="ECO:0000313" key="7">
    <source>
        <dbReference type="Proteomes" id="UP000279284"/>
    </source>
</evidence>
<dbReference type="Pfam" id="PF10106">
    <property type="entry name" value="DUF2345"/>
    <property type="match status" value="1"/>
</dbReference>
<dbReference type="Gene3D" id="3.55.50.10">
    <property type="entry name" value="Baseplate protein-like domains"/>
    <property type="match status" value="1"/>
</dbReference>
<dbReference type="SUPFAM" id="SSF69279">
    <property type="entry name" value="Phage tail proteins"/>
    <property type="match status" value="2"/>
</dbReference>
<dbReference type="InterPro" id="IPR006533">
    <property type="entry name" value="T6SS_Vgr_RhsGE"/>
</dbReference>
<proteinExistence type="inferred from homology"/>
<dbReference type="InterPro" id="IPR037026">
    <property type="entry name" value="Vgr_OB-fold_dom_sf"/>
</dbReference>
<dbReference type="InterPro" id="IPR006531">
    <property type="entry name" value="Gp5/Vgr_OB"/>
</dbReference>
<dbReference type="Proteomes" id="UP000279284">
    <property type="component" value="Chromosome"/>
</dbReference>
<name>A0A3S5E882_9NEIS</name>
<protein>
    <submittedName>
        <fullName evidence="6">Uncharacterized protein conserved in bacteria</fullName>
    </submittedName>
</protein>
<feature type="coiled-coil region" evidence="2">
    <location>
        <begin position="556"/>
        <end position="583"/>
    </location>
</feature>
<dbReference type="Pfam" id="PF13296">
    <property type="entry name" value="T6SS_Vgr"/>
    <property type="match status" value="1"/>
</dbReference>